<protein>
    <recommendedName>
        <fullName evidence="3">C2 tensin-type domain-containing protein</fullName>
    </recommendedName>
</protein>
<sequence length="389" mass="43000">MFSFQRNNCLPLQLMSAFCEAAYAWLKAGLENIVLVLCKGGMAYTGLMISCLLFHLKVYSSLCVVVKQCTLRSIRLINCPSWIRPSVTISDHDGVLFTSKKHPETRTMLAEDVWLSALKSRVFLFELPDCGHAATVDGDFKIHIQDWNVDFSCWLNTNMMEGNVVLQILQVNDLDGNENLVDSEEEEEGSPKVSARPCTENRDIRVSEATATTSQTPFQTVLSNAVTEVSTGFLNAMDKFGMTHLKAHPRSASMPNSPRNVSLERHDHGSSRSADHEKDGFSTGSFRFQTSKAELQKKFTYDFEGGESPSVNTDLPDNSCREYAALSLECDNRRISSQSEDPGSSLKSEDDASLICSDPPSDFQALAAASSADASLFTFGEEDYDSDEV</sequence>
<evidence type="ECO:0000256" key="2">
    <source>
        <dbReference type="SAM" id="MobiDB-lite"/>
    </source>
</evidence>
<feature type="region of interest" description="Disordered" evidence="2">
    <location>
        <begin position="248"/>
        <end position="287"/>
    </location>
</feature>
<dbReference type="GO" id="GO:0016314">
    <property type="term" value="F:phosphatidylinositol-3,4,5-trisphosphate 3-phosphatase activity"/>
    <property type="evidence" value="ECO:0000318"/>
    <property type="project" value="GO_Central"/>
</dbReference>
<keyword evidence="1" id="KW-0904">Protein phosphatase</keyword>
<organism evidence="4">
    <name type="scientific">Physcomitrium patens</name>
    <name type="common">Spreading-leaved earth moss</name>
    <name type="synonym">Physcomitrella patens</name>
    <dbReference type="NCBI Taxonomy" id="3218"/>
    <lineage>
        <taxon>Eukaryota</taxon>
        <taxon>Viridiplantae</taxon>
        <taxon>Streptophyta</taxon>
        <taxon>Embryophyta</taxon>
        <taxon>Bryophyta</taxon>
        <taxon>Bryophytina</taxon>
        <taxon>Bryopsida</taxon>
        <taxon>Funariidae</taxon>
        <taxon>Funariales</taxon>
        <taxon>Funariaceae</taxon>
        <taxon>Physcomitrium</taxon>
    </lineage>
</organism>
<feature type="region of interest" description="Disordered" evidence="2">
    <location>
        <begin position="181"/>
        <end position="212"/>
    </location>
</feature>
<feature type="compositionally biased region" description="Polar residues" evidence="2">
    <location>
        <begin position="335"/>
        <end position="346"/>
    </location>
</feature>
<keyword evidence="1" id="KW-0378">Hydrolase</keyword>
<evidence type="ECO:0000313" key="5">
    <source>
        <dbReference type="EnsemblPlants" id="Pp3c18_9670V3.1"/>
    </source>
</evidence>
<reference evidence="4 6" key="1">
    <citation type="journal article" date="2008" name="Science">
        <title>The Physcomitrella genome reveals evolutionary insights into the conquest of land by plants.</title>
        <authorList>
            <person name="Rensing S."/>
            <person name="Lang D."/>
            <person name="Zimmer A."/>
            <person name="Terry A."/>
            <person name="Salamov A."/>
            <person name="Shapiro H."/>
            <person name="Nishiyama T."/>
            <person name="Perroud P.-F."/>
            <person name="Lindquist E."/>
            <person name="Kamisugi Y."/>
            <person name="Tanahashi T."/>
            <person name="Sakakibara K."/>
            <person name="Fujita T."/>
            <person name="Oishi K."/>
            <person name="Shin-I T."/>
            <person name="Kuroki Y."/>
            <person name="Toyoda A."/>
            <person name="Suzuki Y."/>
            <person name="Hashimoto A."/>
            <person name="Yamaguchi K."/>
            <person name="Sugano A."/>
            <person name="Kohara Y."/>
            <person name="Fujiyama A."/>
            <person name="Anterola A."/>
            <person name="Aoki S."/>
            <person name="Ashton N."/>
            <person name="Barbazuk W.B."/>
            <person name="Barker E."/>
            <person name="Bennetzen J."/>
            <person name="Bezanilla M."/>
            <person name="Blankenship R."/>
            <person name="Cho S.H."/>
            <person name="Dutcher S."/>
            <person name="Estelle M."/>
            <person name="Fawcett J.A."/>
            <person name="Gundlach H."/>
            <person name="Hanada K."/>
            <person name="Heyl A."/>
            <person name="Hicks K.A."/>
            <person name="Hugh J."/>
            <person name="Lohr M."/>
            <person name="Mayer K."/>
            <person name="Melkozernov A."/>
            <person name="Murata T."/>
            <person name="Nelson D."/>
            <person name="Pils B."/>
            <person name="Prigge M."/>
            <person name="Reiss B."/>
            <person name="Renner T."/>
            <person name="Rombauts S."/>
            <person name="Rushton P."/>
            <person name="Sanderfoot A."/>
            <person name="Schween G."/>
            <person name="Shiu S.-H."/>
            <person name="Stueber K."/>
            <person name="Theodoulou F.L."/>
            <person name="Tu H."/>
            <person name="Van de Peer Y."/>
            <person name="Verrier P.J."/>
            <person name="Waters E."/>
            <person name="Wood A."/>
            <person name="Yang L."/>
            <person name="Cove D."/>
            <person name="Cuming A."/>
            <person name="Hasebe M."/>
            <person name="Lucas S."/>
            <person name="Mishler D.B."/>
            <person name="Reski R."/>
            <person name="Grigoriev I."/>
            <person name="Quatrano R.S."/>
            <person name="Boore J.L."/>
        </authorList>
    </citation>
    <scope>NUCLEOTIDE SEQUENCE [LARGE SCALE GENOMIC DNA]</scope>
    <source>
        <strain evidence="5 6">cv. Gransden 2004</strain>
    </source>
</reference>
<dbReference type="AlphaFoldDB" id="A0A2K1J0I1"/>
<dbReference type="STRING" id="3218.A0A2K1J0I1"/>
<dbReference type="GO" id="GO:0005829">
    <property type="term" value="C:cytosol"/>
    <property type="evidence" value="ECO:0000318"/>
    <property type="project" value="GO_Central"/>
</dbReference>
<feature type="region of interest" description="Disordered" evidence="2">
    <location>
        <begin position="334"/>
        <end position="359"/>
    </location>
</feature>
<dbReference type="EMBL" id="ABEU02000018">
    <property type="protein sequence ID" value="PNR35029.1"/>
    <property type="molecule type" value="Genomic_DNA"/>
</dbReference>
<reference evidence="4 6" key="2">
    <citation type="journal article" date="2018" name="Plant J.">
        <title>The Physcomitrella patens chromosome-scale assembly reveals moss genome structure and evolution.</title>
        <authorList>
            <person name="Lang D."/>
            <person name="Ullrich K.K."/>
            <person name="Murat F."/>
            <person name="Fuchs J."/>
            <person name="Jenkins J."/>
            <person name="Haas F.B."/>
            <person name="Piednoel M."/>
            <person name="Gundlach H."/>
            <person name="Van Bel M."/>
            <person name="Meyberg R."/>
            <person name="Vives C."/>
            <person name="Morata J."/>
            <person name="Symeonidi A."/>
            <person name="Hiss M."/>
            <person name="Muchero W."/>
            <person name="Kamisugi Y."/>
            <person name="Saleh O."/>
            <person name="Blanc G."/>
            <person name="Decker E.L."/>
            <person name="van Gessel N."/>
            <person name="Grimwood J."/>
            <person name="Hayes R.D."/>
            <person name="Graham S.W."/>
            <person name="Gunter L.E."/>
            <person name="McDaniel S.F."/>
            <person name="Hoernstein S.N.W."/>
            <person name="Larsson A."/>
            <person name="Li F.W."/>
            <person name="Perroud P.F."/>
            <person name="Phillips J."/>
            <person name="Ranjan P."/>
            <person name="Rokshar D.S."/>
            <person name="Rothfels C.J."/>
            <person name="Schneider L."/>
            <person name="Shu S."/>
            <person name="Stevenson D.W."/>
            <person name="Thummler F."/>
            <person name="Tillich M."/>
            <person name="Villarreal Aguilar J.C."/>
            <person name="Widiez T."/>
            <person name="Wong G.K."/>
            <person name="Wymore A."/>
            <person name="Zhang Y."/>
            <person name="Zimmer A.D."/>
            <person name="Quatrano R.S."/>
            <person name="Mayer K.F.X."/>
            <person name="Goodstein D."/>
            <person name="Casacuberta J.M."/>
            <person name="Vandepoele K."/>
            <person name="Reski R."/>
            <person name="Cuming A.C."/>
            <person name="Tuskan G.A."/>
            <person name="Maumus F."/>
            <person name="Salse J."/>
            <person name="Schmutz J."/>
            <person name="Rensing S.A."/>
        </authorList>
    </citation>
    <scope>NUCLEOTIDE SEQUENCE [LARGE SCALE GENOMIC DNA]</scope>
    <source>
        <strain evidence="5 6">cv. Gransden 2004</strain>
    </source>
</reference>
<gene>
    <name evidence="4" type="ORF">PHYPA_022928</name>
</gene>
<evidence type="ECO:0000259" key="3">
    <source>
        <dbReference type="PROSITE" id="PS51182"/>
    </source>
</evidence>
<keyword evidence="6" id="KW-1185">Reference proteome</keyword>
<dbReference type="SUPFAM" id="SSF52799">
    <property type="entry name" value="(Phosphotyrosine protein) phosphatases II"/>
    <property type="match status" value="1"/>
</dbReference>
<dbReference type="InterPro" id="IPR055183">
    <property type="entry name" value="PTEN2A/B_C2"/>
</dbReference>
<dbReference type="Gramene" id="Pp3c18_9670V3.1">
    <property type="protein sequence ID" value="Pp3c18_9670V3.1"/>
    <property type="gene ID" value="Pp3c18_9670"/>
</dbReference>
<dbReference type="Gene3D" id="3.90.190.10">
    <property type="entry name" value="Protein tyrosine phosphatase superfamily"/>
    <property type="match status" value="1"/>
</dbReference>
<evidence type="ECO:0000256" key="1">
    <source>
        <dbReference type="ARBA" id="ARBA00022912"/>
    </source>
</evidence>
<proteinExistence type="predicted"/>
<name>A0A2K1J0I1_PHYPA</name>
<dbReference type="PANTHER" id="PTHR12305">
    <property type="entry name" value="PHOSPHATASE WITH HOMOLOGY TO TENSIN"/>
    <property type="match status" value="1"/>
</dbReference>
<dbReference type="InterPro" id="IPR051281">
    <property type="entry name" value="Dual-spec_lipid-protein_phosph"/>
</dbReference>
<reference evidence="5" key="3">
    <citation type="submission" date="2020-12" db="UniProtKB">
        <authorList>
            <consortium name="EnsemblPlants"/>
        </authorList>
    </citation>
    <scope>IDENTIFICATION</scope>
</reference>
<evidence type="ECO:0000313" key="4">
    <source>
        <dbReference type="EMBL" id="PNR35029.1"/>
    </source>
</evidence>
<dbReference type="PaxDb" id="3218-PP1S19_184V6.1"/>
<dbReference type="GO" id="GO:0004721">
    <property type="term" value="F:phosphoprotein phosphatase activity"/>
    <property type="evidence" value="ECO:0007669"/>
    <property type="project" value="UniProtKB-KW"/>
</dbReference>
<evidence type="ECO:0000313" key="6">
    <source>
        <dbReference type="Proteomes" id="UP000006727"/>
    </source>
</evidence>
<accession>A0A2K1J0I1</accession>
<dbReference type="InParanoid" id="A0A2K1J0I1"/>
<dbReference type="InterPro" id="IPR014020">
    <property type="entry name" value="Tensin_C2-dom"/>
</dbReference>
<dbReference type="SMART" id="SM01326">
    <property type="entry name" value="PTEN_C2"/>
    <property type="match status" value="1"/>
</dbReference>
<dbReference type="Pfam" id="PF22918">
    <property type="entry name" value="PTEN2_C2"/>
    <property type="match status" value="1"/>
</dbReference>
<feature type="compositionally biased region" description="Basic and acidic residues" evidence="2">
    <location>
        <begin position="262"/>
        <end position="280"/>
    </location>
</feature>
<dbReference type="Proteomes" id="UP000006727">
    <property type="component" value="Chromosome 18"/>
</dbReference>
<dbReference type="PROSITE" id="PS51182">
    <property type="entry name" value="C2_TENSIN"/>
    <property type="match status" value="1"/>
</dbReference>
<feature type="domain" description="C2 tensin-type" evidence="3">
    <location>
        <begin position="66"/>
        <end position="202"/>
    </location>
</feature>
<dbReference type="EnsemblPlants" id="Pp3c18_9670V3.1">
    <property type="protein sequence ID" value="Pp3c18_9670V3.1"/>
    <property type="gene ID" value="Pp3c18_9670"/>
</dbReference>
<dbReference type="InterPro" id="IPR029021">
    <property type="entry name" value="Prot-tyrosine_phosphatase-like"/>
</dbReference>
<dbReference type="PANTHER" id="PTHR12305:SF96">
    <property type="entry name" value="PHOSPHATIDYLINOSITOL 3,4,5-TRISPHOSPHATE 3-PHOSPHATASE AND PROTEIN-TYROSINE-PHOSPHATASE PTEN2A"/>
    <property type="match status" value="1"/>
</dbReference>